<dbReference type="Gene3D" id="1.10.840.10">
    <property type="entry name" value="Ras guanine-nucleotide exchange factors catalytic domain"/>
    <property type="match status" value="1"/>
</dbReference>
<dbReference type="PANTHER" id="PTHR23113:SF368">
    <property type="entry name" value="CELL DIVISION CONTROL PROTEIN 25"/>
    <property type="match status" value="1"/>
</dbReference>
<dbReference type="PANTHER" id="PTHR23113">
    <property type="entry name" value="GUANINE NUCLEOTIDE EXCHANGE FACTOR"/>
    <property type="match status" value="1"/>
</dbReference>
<evidence type="ECO:0000259" key="4">
    <source>
        <dbReference type="PROSITE" id="PS50009"/>
    </source>
</evidence>
<evidence type="ECO:0000256" key="2">
    <source>
        <dbReference type="PROSITE-ProRule" id="PRU00168"/>
    </source>
</evidence>
<dbReference type="SMART" id="SM00147">
    <property type="entry name" value="RasGEF"/>
    <property type="match status" value="1"/>
</dbReference>
<evidence type="ECO:0000313" key="6">
    <source>
        <dbReference type="Proteomes" id="UP000324629"/>
    </source>
</evidence>
<sequence>MLQTIDTKFRDLCYSESLDVEAKLDAIRLLRVFLSRWLQPPHMRDFDSALGLSYLQRLIRMLADWFSVFRPRSSTSESGRTVILVDGAQRSAAHSHLPCPDYPVIRCMFFSADPTRLERMAHKLDQLGNFAESRLRWAQMHQSHTNSASPTRMNGGNSPGSPSTPLSPALTKAPAKARAPTTLFNPEQVVSLNNIQPSKIAEELTVRDQILFLQLLLPECLLYARKQPSPTVRATIDQFNRVVCAVQNSILRLQTDSVSPFSQLTASKQCPVCVLRDPSPARVVWSRERLMQRSDNAARNNPVTGDLCITEADVKRANEMRLWIDVASELDKLSNLSSLHAVLTALQSNPVHRLRHCWAAMDRYYVHHVHKLEGLLTLMSHENNYEQLRARINKVLLDCMTCLVFAHSTLAERRNLKNSIYFERAVFLAFSSSTSNWYDGKRLHDGNAKLTKNILHLVLDSFILDDLRWAVIRQLSLEIEPELDSISSTCQFGKQKKFASELNLHRMSAVSTYSCSPSDDSHSSQFDSAVSFMSIPRSSQSRRPSLLTHPYFEKPAATNASPSSSLSDISPTPFSPTVFIPKSTKLRSRPESRPTHMITTVTHSDADSTCTLLLPPVPRNRSASAQKLPDVKICSNDEKTLQVRVKLEDPTFLCAHSSLHLKPPKSTLARGSTPDLSTASKRCLFSSNATASVTVSSTETISDLLARALTNFGIPLPNMMDYNLILVRPGLPG</sequence>
<dbReference type="InterPro" id="IPR001895">
    <property type="entry name" value="RASGEF_cat_dom"/>
</dbReference>
<evidence type="ECO:0000256" key="3">
    <source>
        <dbReference type="SAM" id="MobiDB-lite"/>
    </source>
</evidence>
<reference evidence="5 6" key="1">
    <citation type="journal article" date="2019" name="Gigascience">
        <title>Whole-genome sequence of the oriental lung fluke Paragonimus westermani.</title>
        <authorList>
            <person name="Oey H."/>
            <person name="Zakrzewski M."/>
            <person name="Narain K."/>
            <person name="Devi K.R."/>
            <person name="Agatsuma T."/>
            <person name="Nawaratna S."/>
            <person name="Gobert G.N."/>
            <person name="Jones M.K."/>
            <person name="Ragan M.A."/>
            <person name="McManus D.P."/>
            <person name="Krause L."/>
        </authorList>
    </citation>
    <scope>NUCLEOTIDE SEQUENCE [LARGE SCALE GENOMIC DNA]</scope>
    <source>
        <strain evidence="5 6">IND2009</strain>
    </source>
</reference>
<gene>
    <name evidence="5" type="ORF">DEA37_0004294</name>
</gene>
<feature type="region of interest" description="Disordered" evidence="3">
    <location>
        <begin position="139"/>
        <end position="178"/>
    </location>
</feature>
<dbReference type="InterPro" id="IPR036964">
    <property type="entry name" value="RASGEF_cat_dom_sf"/>
</dbReference>
<dbReference type="EMBL" id="QNGE01002313">
    <property type="protein sequence ID" value="KAA3675788.1"/>
    <property type="molecule type" value="Genomic_DNA"/>
</dbReference>
<feature type="domain" description="Ras-GEF" evidence="4">
    <location>
        <begin position="196"/>
        <end position="482"/>
    </location>
</feature>
<dbReference type="Pfam" id="PF00617">
    <property type="entry name" value="RasGEF"/>
    <property type="match status" value="1"/>
</dbReference>
<dbReference type="GO" id="GO:0005886">
    <property type="term" value="C:plasma membrane"/>
    <property type="evidence" value="ECO:0007669"/>
    <property type="project" value="TreeGrafter"/>
</dbReference>
<feature type="compositionally biased region" description="Polar residues" evidence="3">
    <location>
        <begin position="140"/>
        <end position="166"/>
    </location>
</feature>
<dbReference type="GO" id="GO:0005085">
    <property type="term" value="F:guanyl-nucleotide exchange factor activity"/>
    <property type="evidence" value="ECO:0007669"/>
    <property type="project" value="UniProtKB-KW"/>
</dbReference>
<dbReference type="PROSITE" id="PS50009">
    <property type="entry name" value="RASGEF_CAT"/>
    <property type="match status" value="1"/>
</dbReference>
<evidence type="ECO:0000256" key="1">
    <source>
        <dbReference type="ARBA" id="ARBA00022658"/>
    </source>
</evidence>
<dbReference type="GO" id="GO:0007265">
    <property type="term" value="P:Ras protein signal transduction"/>
    <property type="evidence" value="ECO:0007669"/>
    <property type="project" value="TreeGrafter"/>
</dbReference>
<dbReference type="InterPro" id="IPR008937">
    <property type="entry name" value="Ras-like_GEF"/>
</dbReference>
<organism evidence="5 6">
    <name type="scientific">Paragonimus westermani</name>
    <dbReference type="NCBI Taxonomy" id="34504"/>
    <lineage>
        <taxon>Eukaryota</taxon>
        <taxon>Metazoa</taxon>
        <taxon>Spiralia</taxon>
        <taxon>Lophotrochozoa</taxon>
        <taxon>Platyhelminthes</taxon>
        <taxon>Trematoda</taxon>
        <taxon>Digenea</taxon>
        <taxon>Plagiorchiida</taxon>
        <taxon>Troglotremata</taxon>
        <taxon>Troglotrematidae</taxon>
        <taxon>Paragonimus</taxon>
    </lineage>
</organism>
<protein>
    <recommendedName>
        <fullName evidence="4">Ras-GEF domain-containing protein</fullName>
    </recommendedName>
</protein>
<comment type="caution">
    <text evidence="5">The sequence shown here is derived from an EMBL/GenBank/DDBJ whole genome shotgun (WGS) entry which is preliminary data.</text>
</comment>
<proteinExistence type="predicted"/>
<accession>A0A5J4NKE5</accession>
<dbReference type="SUPFAM" id="SSF48366">
    <property type="entry name" value="Ras GEF"/>
    <property type="match status" value="2"/>
</dbReference>
<dbReference type="Proteomes" id="UP000324629">
    <property type="component" value="Unassembled WGS sequence"/>
</dbReference>
<evidence type="ECO:0000313" key="5">
    <source>
        <dbReference type="EMBL" id="KAA3675788.1"/>
    </source>
</evidence>
<keyword evidence="6" id="KW-1185">Reference proteome</keyword>
<dbReference type="AlphaFoldDB" id="A0A5J4NKE5"/>
<keyword evidence="1 2" id="KW-0344">Guanine-nucleotide releasing factor</keyword>
<name>A0A5J4NKE5_9TREM</name>
<dbReference type="InterPro" id="IPR023578">
    <property type="entry name" value="Ras_GEF_dom_sf"/>
</dbReference>
<feature type="compositionally biased region" description="Low complexity" evidence="3">
    <location>
        <begin position="168"/>
        <end position="178"/>
    </location>
</feature>